<sequence>MSILTMQKLLLIAHLSGLVLMVGTTVTEFVAFRILTVQVKVNKQVPDGIMKLLSSLTAVLTAGGILLTISGIGLAWITAGIFLHQLWLQLKLSLVVLLALNGMLFGGKQMKHLQNSWLTNSIDNCEESKDRIIKINIFYSIQLLFFLAIVALAVFKPN</sequence>
<feature type="transmembrane region" description="Helical" evidence="1">
    <location>
        <begin position="88"/>
        <end position="106"/>
    </location>
</feature>
<feature type="transmembrane region" description="Helical" evidence="1">
    <location>
        <begin position="12"/>
        <end position="35"/>
    </location>
</feature>
<gene>
    <name evidence="2" type="ORF">EPL05_07355</name>
</gene>
<keyword evidence="1" id="KW-0472">Membrane</keyword>
<name>A0A444MQE3_9SPHI</name>
<proteinExistence type="predicted"/>
<comment type="caution">
    <text evidence="2">The sequence shown here is derived from an EMBL/GenBank/DDBJ whole genome shotgun (WGS) entry which is preliminary data.</text>
</comment>
<accession>A0A444MQE3</accession>
<dbReference type="RefSeq" id="WP_128533309.1">
    <property type="nucleotide sequence ID" value="NZ_SBIW01000003.1"/>
</dbReference>
<dbReference type="OrthoDB" id="675301at2"/>
<feature type="transmembrane region" description="Helical" evidence="1">
    <location>
        <begin position="137"/>
        <end position="155"/>
    </location>
</feature>
<dbReference type="AlphaFoldDB" id="A0A444MQE3"/>
<feature type="transmembrane region" description="Helical" evidence="1">
    <location>
        <begin position="56"/>
        <end position="82"/>
    </location>
</feature>
<evidence type="ECO:0000256" key="1">
    <source>
        <dbReference type="SAM" id="Phobius"/>
    </source>
</evidence>
<keyword evidence="1" id="KW-0812">Transmembrane</keyword>
<keyword evidence="3" id="KW-1185">Reference proteome</keyword>
<dbReference type="Proteomes" id="UP000286701">
    <property type="component" value="Unassembled WGS sequence"/>
</dbReference>
<dbReference type="EMBL" id="SBIW01000003">
    <property type="protein sequence ID" value="RWY53876.1"/>
    <property type="molecule type" value="Genomic_DNA"/>
</dbReference>
<reference evidence="2 3" key="1">
    <citation type="submission" date="2019-01" db="EMBL/GenBank/DDBJ databases">
        <title>Mucilaginibacter antarcticum sp. nov., isolated from antarctic soil.</title>
        <authorList>
            <person name="Yan Y.-Q."/>
            <person name="Du Z.-J."/>
        </authorList>
    </citation>
    <scope>NUCLEOTIDE SEQUENCE [LARGE SCALE GENOMIC DNA]</scope>
    <source>
        <strain evidence="2 3">F01003</strain>
    </source>
</reference>
<protein>
    <submittedName>
        <fullName evidence="2">DUF2214 family protein</fullName>
    </submittedName>
</protein>
<organism evidence="2 3">
    <name type="scientific">Mucilaginibacter gilvus</name>
    <dbReference type="NCBI Taxonomy" id="2305909"/>
    <lineage>
        <taxon>Bacteria</taxon>
        <taxon>Pseudomonadati</taxon>
        <taxon>Bacteroidota</taxon>
        <taxon>Sphingobacteriia</taxon>
        <taxon>Sphingobacteriales</taxon>
        <taxon>Sphingobacteriaceae</taxon>
        <taxon>Mucilaginibacter</taxon>
    </lineage>
</organism>
<evidence type="ECO:0000313" key="2">
    <source>
        <dbReference type="EMBL" id="RWY53876.1"/>
    </source>
</evidence>
<keyword evidence="1" id="KW-1133">Transmembrane helix</keyword>
<evidence type="ECO:0000313" key="3">
    <source>
        <dbReference type="Proteomes" id="UP000286701"/>
    </source>
</evidence>